<dbReference type="AlphaFoldDB" id="A0A6I4NVV4"/>
<sequence>MSEPELSDREIAERIRALEAADGGGRDFDVLNSQLAESERRTRPAAPTGSGPRDYAMPPEDDEDDDGPLHPYRSQMLRAVSIVAIIALGVATLGTTLAILFG</sequence>
<organism evidence="3 4">
    <name type="scientific">Agromyces seonyuensis</name>
    <dbReference type="NCBI Taxonomy" id="2662446"/>
    <lineage>
        <taxon>Bacteria</taxon>
        <taxon>Bacillati</taxon>
        <taxon>Actinomycetota</taxon>
        <taxon>Actinomycetes</taxon>
        <taxon>Micrococcales</taxon>
        <taxon>Microbacteriaceae</taxon>
        <taxon>Agromyces</taxon>
    </lineage>
</organism>
<dbReference type="RefSeq" id="WP_160423574.1">
    <property type="nucleotide sequence ID" value="NZ_WSTA01000022.1"/>
</dbReference>
<feature type="region of interest" description="Disordered" evidence="1">
    <location>
        <begin position="32"/>
        <end position="71"/>
    </location>
</feature>
<evidence type="ECO:0000256" key="2">
    <source>
        <dbReference type="SAM" id="Phobius"/>
    </source>
</evidence>
<feature type="transmembrane region" description="Helical" evidence="2">
    <location>
        <begin position="79"/>
        <end position="101"/>
    </location>
</feature>
<proteinExistence type="predicted"/>
<name>A0A6I4NVV4_9MICO</name>
<keyword evidence="2" id="KW-0812">Transmembrane</keyword>
<evidence type="ECO:0000313" key="3">
    <source>
        <dbReference type="EMBL" id="MWB98231.1"/>
    </source>
</evidence>
<protein>
    <recommendedName>
        <fullName evidence="5">DUF3040 domain-containing protein</fullName>
    </recommendedName>
</protein>
<gene>
    <name evidence="3" type="ORF">GB864_06670</name>
</gene>
<reference evidence="3 4" key="1">
    <citation type="submission" date="2019-12" db="EMBL/GenBank/DDBJ databases">
        <authorList>
            <person name="Kim Y.S."/>
        </authorList>
    </citation>
    <scope>NUCLEOTIDE SEQUENCE [LARGE SCALE GENOMIC DNA]</scope>
    <source>
        <strain evidence="3 4">MMS17-SY077</strain>
    </source>
</reference>
<dbReference type="Proteomes" id="UP000438182">
    <property type="component" value="Unassembled WGS sequence"/>
</dbReference>
<evidence type="ECO:0008006" key="5">
    <source>
        <dbReference type="Google" id="ProtNLM"/>
    </source>
</evidence>
<keyword evidence="2" id="KW-0472">Membrane</keyword>
<keyword evidence="4" id="KW-1185">Reference proteome</keyword>
<keyword evidence="2" id="KW-1133">Transmembrane helix</keyword>
<comment type="caution">
    <text evidence="3">The sequence shown here is derived from an EMBL/GenBank/DDBJ whole genome shotgun (WGS) entry which is preliminary data.</text>
</comment>
<evidence type="ECO:0000313" key="4">
    <source>
        <dbReference type="Proteomes" id="UP000438182"/>
    </source>
</evidence>
<evidence type="ECO:0000256" key="1">
    <source>
        <dbReference type="SAM" id="MobiDB-lite"/>
    </source>
</evidence>
<dbReference type="EMBL" id="WSTA01000022">
    <property type="protein sequence ID" value="MWB98231.1"/>
    <property type="molecule type" value="Genomic_DNA"/>
</dbReference>
<accession>A0A6I4NVV4</accession>